<dbReference type="EMBL" id="JAQJAE010000001">
    <property type="protein sequence ID" value="KAJ5616494.1"/>
    <property type="molecule type" value="Genomic_DNA"/>
</dbReference>
<dbReference type="InterPro" id="IPR038765">
    <property type="entry name" value="Papain-like_cys_pep_sf"/>
</dbReference>
<evidence type="ECO:0000313" key="1">
    <source>
        <dbReference type="EMBL" id="KAJ5616494.1"/>
    </source>
</evidence>
<name>A0AAD6EGZ8_9EURO</name>
<dbReference type="AlphaFoldDB" id="A0AAD6EGZ8"/>
<organism evidence="1 2">
    <name type="scientific">Penicillium hordei</name>
    <dbReference type="NCBI Taxonomy" id="40994"/>
    <lineage>
        <taxon>Eukaryota</taxon>
        <taxon>Fungi</taxon>
        <taxon>Dikarya</taxon>
        <taxon>Ascomycota</taxon>
        <taxon>Pezizomycotina</taxon>
        <taxon>Eurotiomycetes</taxon>
        <taxon>Eurotiomycetidae</taxon>
        <taxon>Eurotiales</taxon>
        <taxon>Aspergillaceae</taxon>
        <taxon>Penicillium</taxon>
    </lineage>
</organism>
<dbReference type="GeneID" id="81582908"/>
<evidence type="ECO:0000313" key="2">
    <source>
        <dbReference type="Proteomes" id="UP001213799"/>
    </source>
</evidence>
<dbReference type="Gene3D" id="3.30.2140.20">
    <property type="match status" value="1"/>
</dbReference>
<reference evidence="1" key="1">
    <citation type="journal article" date="2023" name="IMA Fungus">
        <title>Comparative genomic study of the Penicillium genus elucidates a diverse pangenome and 15 lateral gene transfer events.</title>
        <authorList>
            <person name="Petersen C."/>
            <person name="Sorensen T."/>
            <person name="Nielsen M.R."/>
            <person name="Sondergaard T.E."/>
            <person name="Sorensen J.L."/>
            <person name="Fitzpatrick D.A."/>
            <person name="Frisvad J.C."/>
            <person name="Nielsen K.L."/>
        </authorList>
    </citation>
    <scope>NUCLEOTIDE SEQUENCE</scope>
    <source>
        <strain evidence="1">IBT 12815</strain>
    </source>
</reference>
<keyword evidence="2" id="KW-1185">Reference proteome</keyword>
<protein>
    <submittedName>
        <fullName evidence="1">Arylamine N-acetyltransferase</fullName>
    </submittedName>
</protein>
<comment type="caution">
    <text evidence="1">The sequence shown here is derived from an EMBL/GenBank/DDBJ whole genome shotgun (WGS) entry which is preliminary data.</text>
</comment>
<gene>
    <name evidence="1" type="ORF">N7537_001608</name>
</gene>
<reference evidence="1" key="2">
    <citation type="submission" date="2023-01" db="EMBL/GenBank/DDBJ databases">
        <authorList>
            <person name="Petersen C."/>
        </authorList>
    </citation>
    <scope>NUCLEOTIDE SEQUENCE</scope>
    <source>
        <strain evidence="1">IBT 12815</strain>
    </source>
</reference>
<dbReference type="InterPro" id="IPR053710">
    <property type="entry name" value="Arylamine_NAT_domain_sf"/>
</dbReference>
<proteinExistence type="predicted"/>
<accession>A0AAD6EGZ8</accession>
<dbReference type="SUPFAM" id="SSF54001">
    <property type="entry name" value="Cysteine proteinases"/>
    <property type="match status" value="1"/>
</dbReference>
<sequence length="103" mass="12010">MGSQELRQIHDNMPKQTRKEQKVWIYQYRNAADKPWNSLYSFAELELFHDDFEVMNQFTSWEAVGKRSFVVVKFIRNGEKAGLPLLEGEVLENTDDVLSLGIS</sequence>
<dbReference type="Proteomes" id="UP001213799">
    <property type="component" value="Unassembled WGS sequence"/>
</dbReference>
<dbReference type="RefSeq" id="XP_056757661.1">
    <property type="nucleotide sequence ID" value="XM_056892666.1"/>
</dbReference>